<dbReference type="PANTHER" id="PTHR31876:SF26">
    <property type="entry name" value="PROTEIN LIKE COV 2"/>
    <property type="match status" value="1"/>
</dbReference>
<keyword evidence="1" id="KW-0812">Transmembrane</keyword>
<dbReference type="AlphaFoldDB" id="A0A9D2GQU4"/>
<keyword evidence="1" id="KW-1133">Transmembrane helix</keyword>
<gene>
    <name evidence="2" type="ORF">H9804_00335</name>
</gene>
<reference evidence="2" key="2">
    <citation type="submission" date="2021-04" db="EMBL/GenBank/DDBJ databases">
        <authorList>
            <person name="Gilroy R."/>
        </authorList>
    </citation>
    <scope>NUCLEOTIDE SEQUENCE</scope>
    <source>
        <strain evidence="2">ChiW4-1371</strain>
    </source>
</reference>
<accession>A0A9D2GQU4</accession>
<reference evidence="2" key="1">
    <citation type="journal article" date="2021" name="PeerJ">
        <title>Extensive microbial diversity within the chicken gut microbiome revealed by metagenomics and culture.</title>
        <authorList>
            <person name="Gilroy R."/>
            <person name="Ravi A."/>
            <person name="Getino M."/>
            <person name="Pursley I."/>
            <person name="Horton D.L."/>
            <person name="Alikhan N.F."/>
            <person name="Baker D."/>
            <person name="Gharbi K."/>
            <person name="Hall N."/>
            <person name="Watson M."/>
            <person name="Adriaenssens E.M."/>
            <person name="Foster-Nyarko E."/>
            <person name="Jarju S."/>
            <person name="Secka A."/>
            <person name="Antonio M."/>
            <person name="Oren A."/>
            <person name="Chaudhuri R.R."/>
            <person name="La Ragione R."/>
            <person name="Hildebrand F."/>
            <person name="Pallen M.J."/>
        </authorList>
    </citation>
    <scope>NUCLEOTIDE SEQUENCE</scope>
    <source>
        <strain evidence="2">ChiW4-1371</strain>
    </source>
</reference>
<evidence type="ECO:0000256" key="1">
    <source>
        <dbReference type="SAM" id="Phobius"/>
    </source>
</evidence>
<dbReference type="EMBL" id="DXAQ01000005">
    <property type="protein sequence ID" value="HIZ88368.1"/>
    <property type="molecule type" value="Genomic_DNA"/>
</dbReference>
<dbReference type="Proteomes" id="UP000824176">
    <property type="component" value="Unassembled WGS sequence"/>
</dbReference>
<protein>
    <submittedName>
        <fullName evidence="2">DUF502 domain-containing protein</fullName>
    </submittedName>
</protein>
<evidence type="ECO:0000313" key="3">
    <source>
        <dbReference type="Proteomes" id="UP000824176"/>
    </source>
</evidence>
<name>A0A9D2GQU4_9BACT</name>
<dbReference type="InterPro" id="IPR007462">
    <property type="entry name" value="COV1-like"/>
</dbReference>
<sequence length="217" mass="24749">MSISQKIKKIFIAGILSLLPIVVTVYLLYFLYNFIVSKASPLVKKIAHQYNYDFSEYVFQIATFIIIILFIFLIGIFTRMYLGRLFMKMLDNIMTHIPIARSIYNAAKQVIDSFSNTSGSSFSKVVLVEFPRRDMWMIAFLVRDALPVMQDISTKEESSNVFIPTAPNPTSGFIAVVPNKDIRELDITVEEGVKFVLSVGIINLDKNTDIKELIKEK</sequence>
<organism evidence="2 3">
    <name type="scientific">Candidatus Mucispirillum faecigallinarum</name>
    <dbReference type="NCBI Taxonomy" id="2838699"/>
    <lineage>
        <taxon>Bacteria</taxon>
        <taxon>Pseudomonadati</taxon>
        <taxon>Deferribacterota</taxon>
        <taxon>Deferribacteres</taxon>
        <taxon>Deferribacterales</taxon>
        <taxon>Mucispirillaceae</taxon>
        <taxon>Mucispirillum</taxon>
    </lineage>
</organism>
<dbReference type="Pfam" id="PF04367">
    <property type="entry name" value="DUF502"/>
    <property type="match status" value="1"/>
</dbReference>
<proteinExistence type="predicted"/>
<feature type="transmembrane region" description="Helical" evidence="1">
    <location>
        <begin position="12"/>
        <end position="32"/>
    </location>
</feature>
<dbReference type="PANTHER" id="PTHR31876">
    <property type="entry name" value="COV-LIKE PROTEIN 1"/>
    <property type="match status" value="1"/>
</dbReference>
<comment type="caution">
    <text evidence="2">The sequence shown here is derived from an EMBL/GenBank/DDBJ whole genome shotgun (WGS) entry which is preliminary data.</text>
</comment>
<keyword evidence="1" id="KW-0472">Membrane</keyword>
<feature type="transmembrane region" description="Helical" evidence="1">
    <location>
        <begin position="57"/>
        <end position="82"/>
    </location>
</feature>
<evidence type="ECO:0000313" key="2">
    <source>
        <dbReference type="EMBL" id="HIZ88368.1"/>
    </source>
</evidence>